<organism evidence="1 2">
    <name type="scientific">Avena sativa</name>
    <name type="common">Oat</name>
    <dbReference type="NCBI Taxonomy" id="4498"/>
    <lineage>
        <taxon>Eukaryota</taxon>
        <taxon>Viridiplantae</taxon>
        <taxon>Streptophyta</taxon>
        <taxon>Embryophyta</taxon>
        <taxon>Tracheophyta</taxon>
        <taxon>Spermatophyta</taxon>
        <taxon>Magnoliopsida</taxon>
        <taxon>Liliopsida</taxon>
        <taxon>Poales</taxon>
        <taxon>Poaceae</taxon>
        <taxon>BOP clade</taxon>
        <taxon>Pooideae</taxon>
        <taxon>Poodae</taxon>
        <taxon>Poeae</taxon>
        <taxon>Poeae Chloroplast Group 1 (Aveneae type)</taxon>
        <taxon>Aveninae</taxon>
        <taxon>Avena</taxon>
    </lineage>
</organism>
<dbReference type="EnsemblPlants" id="AVESA.00010b.r2.4CG1262820.1">
    <property type="protein sequence ID" value="AVESA.00010b.r2.4CG1262820.1.CDS"/>
    <property type="gene ID" value="AVESA.00010b.r2.4CG1262820"/>
</dbReference>
<dbReference type="Proteomes" id="UP001732700">
    <property type="component" value="Chromosome 4C"/>
</dbReference>
<accession>A0ACD5WPQ6</accession>
<sequence>MLTPAAAQPRVELELPLGAAPFDLEAAVCSHGLFMMAPNRWDPASRALLRPLRLASDRSTSLLARVSHHPARPSQALLVSVFGAVALSPLDQDCILEQVRRMLRLTEEDDMLVAEFQAMHAAAREAGFGRIFRSPTLFEDMVKCILLCNCQWSRTLSMAAALCDLRSELKCSSGTGNSQLRTPPIREYKRKRSTNRNVRAKLETKFNEMEQLEDPNLGTSEDSRGITGTSIDLTPLETNRNLATSLPSVASEAGSVCDRLDPSALSFSSDSSLEDCIGDFPTPEELANLDEDFLTKRCNLGYRAARIVSLARSIVEGKVRTQNLEEMQKMSLPATEELSTIPSTYEKLDRELTTISGFGPFTRANVLMCMGFFHMIPADTETIRHLKQYHKKASTIKSVHIELHKIYSKYAPFQFLAYWFELWGFYDKKFGKISEMDPSKYGLFTASNLKKVAC</sequence>
<reference evidence="1" key="2">
    <citation type="submission" date="2025-09" db="UniProtKB">
        <authorList>
            <consortium name="EnsemblPlants"/>
        </authorList>
    </citation>
    <scope>IDENTIFICATION</scope>
</reference>
<evidence type="ECO:0000313" key="1">
    <source>
        <dbReference type="EnsemblPlants" id="AVESA.00010b.r2.4CG1262820.1.CDS"/>
    </source>
</evidence>
<reference evidence="1" key="1">
    <citation type="submission" date="2021-05" db="EMBL/GenBank/DDBJ databases">
        <authorList>
            <person name="Scholz U."/>
            <person name="Mascher M."/>
            <person name="Fiebig A."/>
        </authorList>
    </citation>
    <scope>NUCLEOTIDE SEQUENCE [LARGE SCALE GENOMIC DNA]</scope>
</reference>
<keyword evidence="2" id="KW-1185">Reference proteome</keyword>
<proteinExistence type="predicted"/>
<name>A0ACD5WPQ6_AVESA</name>
<evidence type="ECO:0000313" key="2">
    <source>
        <dbReference type="Proteomes" id="UP001732700"/>
    </source>
</evidence>
<protein>
    <submittedName>
        <fullName evidence="1">Uncharacterized protein</fullName>
    </submittedName>
</protein>